<evidence type="ECO:0000313" key="1">
    <source>
        <dbReference type="EMBL" id="KOF78372.1"/>
    </source>
</evidence>
<gene>
    <name evidence="1" type="ORF">OCBIM_22030917mg</name>
</gene>
<dbReference type="AlphaFoldDB" id="A0A0L8GNA7"/>
<proteinExistence type="predicted"/>
<dbReference type="EMBL" id="KQ421117">
    <property type="protein sequence ID" value="KOF78372.1"/>
    <property type="molecule type" value="Genomic_DNA"/>
</dbReference>
<name>A0A0L8GNA7_OCTBM</name>
<organism evidence="1">
    <name type="scientific">Octopus bimaculoides</name>
    <name type="common">California two-spotted octopus</name>
    <dbReference type="NCBI Taxonomy" id="37653"/>
    <lineage>
        <taxon>Eukaryota</taxon>
        <taxon>Metazoa</taxon>
        <taxon>Spiralia</taxon>
        <taxon>Lophotrochozoa</taxon>
        <taxon>Mollusca</taxon>
        <taxon>Cephalopoda</taxon>
        <taxon>Coleoidea</taxon>
        <taxon>Octopodiformes</taxon>
        <taxon>Octopoda</taxon>
        <taxon>Incirrata</taxon>
        <taxon>Octopodidae</taxon>
        <taxon>Octopus</taxon>
    </lineage>
</organism>
<reference evidence="1" key="1">
    <citation type="submission" date="2015-07" db="EMBL/GenBank/DDBJ databases">
        <title>MeaNS - Measles Nucleotide Surveillance Program.</title>
        <authorList>
            <person name="Tran T."/>
            <person name="Druce J."/>
        </authorList>
    </citation>
    <scope>NUCLEOTIDE SEQUENCE</scope>
    <source>
        <strain evidence="1">UCB-OBI-ISO-001</strain>
        <tissue evidence="1">Gonad</tissue>
    </source>
</reference>
<protein>
    <submittedName>
        <fullName evidence="1">Uncharacterized protein</fullName>
    </submittedName>
</protein>
<accession>A0A0L8GNA7</accession>
<sequence length="69" mass="8115">MPSKAFQMVGWAYPTSSWKLKFQLSHKCWCDHHYKQLPGGHSITAVETREEPFSCVPEKLFHQEELLPR</sequence>